<feature type="region of interest" description="Disordered" evidence="1">
    <location>
        <begin position="177"/>
        <end position="228"/>
    </location>
</feature>
<feature type="domain" description="WxL" evidence="2">
    <location>
        <begin position="824"/>
        <end position="1023"/>
    </location>
</feature>
<gene>
    <name evidence="3" type="ORF">HMPREF9087_2437</name>
</gene>
<dbReference type="InterPro" id="IPR027994">
    <property type="entry name" value="WxL_dom"/>
</dbReference>
<dbReference type="Pfam" id="PF13731">
    <property type="entry name" value="WxL"/>
    <property type="match status" value="1"/>
</dbReference>
<dbReference type="EMBL" id="AEWT01000022">
    <property type="protein sequence ID" value="EGC68939.1"/>
    <property type="molecule type" value="Genomic_DNA"/>
</dbReference>
<feature type="compositionally biased region" description="Polar residues" evidence="1">
    <location>
        <begin position="197"/>
        <end position="224"/>
    </location>
</feature>
<dbReference type="Pfam" id="PF20585">
    <property type="entry name" value="Pectate_lyase_5"/>
    <property type="match status" value="1"/>
</dbReference>
<evidence type="ECO:0000313" key="4">
    <source>
        <dbReference type="Proteomes" id="UP000004835"/>
    </source>
</evidence>
<name>F0ELZ5_ENTCA</name>
<comment type="caution">
    <text evidence="3">The sequence shown here is derived from an EMBL/GenBank/DDBJ whole genome shotgun (WGS) entry which is preliminary data.</text>
</comment>
<dbReference type="Proteomes" id="UP000004835">
    <property type="component" value="Unassembled WGS sequence"/>
</dbReference>
<proteinExistence type="predicted"/>
<accession>F0ELZ5</accession>
<feature type="compositionally biased region" description="Acidic residues" evidence="1">
    <location>
        <begin position="177"/>
        <end position="196"/>
    </location>
</feature>
<dbReference type="AlphaFoldDB" id="F0ELZ5"/>
<evidence type="ECO:0000256" key="1">
    <source>
        <dbReference type="SAM" id="MobiDB-lite"/>
    </source>
</evidence>
<sequence length="1026" mass="112210">MQRKVGKVEMKNTPHKVIIAIIIGLLSVQTFFPSLSSILLPEIHAIDHTIEPLDETQNMSLLDKATQPIQTKEFDIHQPFFQFPVSVIEGVVDQPIDVFVVSSQPLNEITLVVAKEAAIVEEEFAAEVKNKKLSEEEQEWTLTFDEELMEFEIPIVFNKIGDYRLFIGEAELTIEVQAEDDGEEDSDDDADNETIETEVSPSDTPQEGKRTTQPSNDANLNENQQDTEADQAEAIAQLTEPVTPLDEISHRDVSNWQEFMAAIVNREVNYINIVNDFESSNNPTQGVSGVAAGSATSNPSNGVAYIWTNASGISRTLVIEGNGYQIDFRAVAVGFYDSTVNSATPWDITYQNIDIVHGNYYGFMNFTNMSIPQQNLSRMRYHNLTNAGNQLIHSLATPVIMSGEVISHQTPTYTSRSGRVQTINATNQANMEVTQLEILDNATVDMSTINSGNIYLYYATGRMTIGNDAKMSLRAAGTAGEAFGANIYIANGRINIGNRSELHLTARANSPAISMYASGAHFEMSEDSKVVIKADGRTTSLNGWGYNIIYMGAGSTMLIGNKSSVEIDAVNQGTTTSGVIHVAGAATFIVAKEGVLDIKSDGTNPSHSLMTFLSSASTFTFADAQRINLEKTRAVTGNAANSSLISISGSGGLLDVDIQAAKQWRHGNLTEEPDFSWSPIFNLKVNFASTLSSISNVSSISQEIVDHFRANFTTRAQRILFEYIPDVEVHLEPLTEDPALEGSRIIRGKATPYSVIRFDGDPAIPAPQLQSPSFDDNSLFHLQADANGDFSLTLAEGDRFTKHNTVTAYAFLNGKFDTAETVVQEIATMNPRDPIAPDIQVNPENKPDIPEHLGFISIDFISQYSFGDVSISADTKQYKALPQRLSSADGSVTEERPNYVQISDRRAQFTGWELNATLSAAGFRNDRGEELRGARIILENAVMLTNAANSAIPPTYSESMILDPGVPALIAEADANEGSGTWIQRYGDMGTMGDSVKLEVPIGSNPRNMTYQATIEWELSFVPSTE</sequence>
<evidence type="ECO:0000259" key="2">
    <source>
        <dbReference type="Pfam" id="PF13731"/>
    </source>
</evidence>
<dbReference type="HOGENOM" id="CLU_005245_0_0_9"/>
<dbReference type="InterPro" id="IPR046776">
    <property type="entry name" value="Pectate_lyase_5"/>
</dbReference>
<evidence type="ECO:0000313" key="3">
    <source>
        <dbReference type="EMBL" id="EGC68939.1"/>
    </source>
</evidence>
<organism evidence="3 4">
    <name type="scientific">Enterococcus casseliflavus ATCC 12755</name>
    <dbReference type="NCBI Taxonomy" id="888066"/>
    <lineage>
        <taxon>Bacteria</taxon>
        <taxon>Bacillati</taxon>
        <taxon>Bacillota</taxon>
        <taxon>Bacilli</taxon>
        <taxon>Lactobacillales</taxon>
        <taxon>Enterococcaceae</taxon>
        <taxon>Enterococcus</taxon>
    </lineage>
</organism>
<reference evidence="3 4" key="1">
    <citation type="submission" date="2011-01" db="EMBL/GenBank/DDBJ databases">
        <authorList>
            <person name="Muzny D."/>
            <person name="Qin X."/>
            <person name="Deng J."/>
            <person name="Jiang H."/>
            <person name="Liu Y."/>
            <person name="Qu J."/>
            <person name="Song X.-Z."/>
            <person name="Zhang L."/>
            <person name="Thornton R."/>
            <person name="Coyle M."/>
            <person name="Francisco L."/>
            <person name="Jackson L."/>
            <person name="Javaid M."/>
            <person name="Korchina V."/>
            <person name="Kovar C."/>
            <person name="Mata R."/>
            <person name="Mathew T."/>
            <person name="Ngo R."/>
            <person name="Nguyen L."/>
            <person name="Nguyen N."/>
            <person name="Okwuonu G."/>
            <person name="Ongeri F."/>
            <person name="Pham C."/>
            <person name="Simmons D."/>
            <person name="Wilczek-Boney K."/>
            <person name="Hale W."/>
            <person name="Jakkamsetti A."/>
            <person name="Pham P."/>
            <person name="Ruth R."/>
            <person name="San Lucas F."/>
            <person name="Warren J."/>
            <person name="Zhang J."/>
            <person name="Zhao Z."/>
            <person name="Zhou C."/>
            <person name="Zhu D."/>
            <person name="Lee S."/>
            <person name="Bess C."/>
            <person name="Blankenburg K."/>
            <person name="Forbes L."/>
            <person name="Fu Q."/>
            <person name="Gubbala S."/>
            <person name="Hirani K."/>
            <person name="Jayaseelan J.C."/>
            <person name="Lara F."/>
            <person name="Munidasa M."/>
            <person name="Palculict T."/>
            <person name="Patil S."/>
            <person name="Pu L.-L."/>
            <person name="Saada N."/>
            <person name="Tang L."/>
            <person name="Weissenberger G."/>
            <person name="Zhu Y."/>
            <person name="Hemphill L."/>
            <person name="Shang Y."/>
            <person name="Youmans B."/>
            <person name="Ayvaz T."/>
            <person name="Ross M."/>
            <person name="Santibanez J."/>
            <person name="Aqrawi P."/>
            <person name="Gross S."/>
            <person name="Joshi V."/>
            <person name="Fowler G."/>
            <person name="Nazareth L."/>
            <person name="Reid J."/>
            <person name="Worley K."/>
            <person name="Petrosino J."/>
            <person name="Highlander S."/>
            <person name="Gibbs R."/>
        </authorList>
    </citation>
    <scope>NUCLEOTIDE SEQUENCE [LARGE SCALE GENOMIC DNA]</scope>
    <source>
        <strain evidence="3 4">ATCC 12755</strain>
    </source>
</reference>
<protein>
    <recommendedName>
        <fullName evidence="2">WxL domain-containing protein</fullName>
    </recommendedName>
</protein>